<evidence type="ECO:0000256" key="3">
    <source>
        <dbReference type="ARBA" id="ARBA00022786"/>
    </source>
</evidence>
<comment type="caution">
    <text evidence="10">The sequence shown here is derived from an EMBL/GenBank/DDBJ whole genome shotgun (WGS) entry which is preliminary data.</text>
</comment>
<reference evidence="10 11" key="1">
    <citation type="submission" date="2015-07" db="EMBL/GenBank/DDBJ databases">
        <title>Comparative genomics of the Sigatoka disease complex on banana suggests a link between parallel evolutionary changes in Pseudocercospora fijiensis and Pseudocercospora eumusae and increased virulence on the banana host.</title>
        <authorList>
            <person name="Chang T.-C."/>
            <person name="Salvucci A."/>
            <person name="Crous P.W."/>
            <person name="Stergiopoulos I."/>
        </authorList>
    </citation>
    <scope>NUCLEOTIDE SEQUENCE [LARGE SCALE GENOMIC DNA]</scope>
    <source>
        <strain evidence="10 11">CBS 116634</strain>
    </source>
</reference>
<dbReference type="EC" id="3.4.19.12" evidence="7"/>
<feature type="active site" description="Proton donor" evidence="6">
    <location>
        <position position="325"/>
    </location>
</feature>
<dbReference type="Gene3D" id="3.40.532.10">
    <property type="entry name" value="Peptidase C12, ubiquitin carboxyl-terminal hydrolase"/>
    <property type="match status" value="1"/>
</dbReference>
<sequence length="537" mass="59513">MLHTTSQSHVMPAKRGRKRKASAASNGDADHADALPPDRDTWPAWVEMESEPAFFNVMLKEMGVRGVHVQDVLDLHMLPAMPQPIHALIFLFRYKPQDEADNYTGSDQQHIWFANQVPSFACASVALLNIVNNIPGLTMGPELHNFKDFTKHMDPLTRGDAIDTFDFVRRIHNSFARESDLLNADLHLKNKFDQFKKKEAAAKGRATKAAKKTAKEGALSETSPNITAKPERSSGRNRKPAAKASETPSSKLSTPKSGPTYSVDSSPEPDGQGDDFKPGSRKRLQGKAEDAPEAPAPTRRSARTPKPRDTNVYKSEAEEPEEGFHFIAYMPIDDHVWKLDGLDYYPHDMGTFGAGGNGSDGGTGDWLRVVAPTIENRMAQYAGADIEFNIMAVVHDPVATAKNDLLKNIKSLQAIDKRLDVVFEDWRALDEAETVKDTITGSSLEFEIMQPHVDAVDLSAEENKKVAGEEDFMQLIKMRQSVIANQAELRGALRMSDTTGNDDEEKARHRRHDYGRFVKGWLGALADEKLLGDLVDG</sequence>
<name>A0A139IPE2_9PEZI</name>
<dbReference type="OrthoDB" id="1924260at2759"/>
<evidence type="ECO:0000256" key="6">
    <source>
        <dbReference type="PROSITE-ProRule" id="PRU01393"/>
    </source>
</evidence>
<dbReference type="PANTHER" id="PTHR10589">
    <property type="entry name" value="UBIQUITIN CARBOXYL-TERMINAL HYDROLASE"/>
    <property type="match status" value="1"/>
</dbReference>
<keyword evidence="4 6" id="KW-0378">Hydrolase</keyword>
<dbReference type="EMBL" id="LFZO01000037">
    <property type="protein sequence ID" value="KXT16416.1"/>
    <property type="molecule type" value="Genomic_DNA"/>
</dbReference>
<dbReference type="Pfam" id="PF01088">
    <property type="entry name" value="Peptidase_C12"/>
    <property type="match status" value="1"/>
</dbReference>
<dbReference type="SUPFAM" id="SSF54001">
    <property type="entry name" value="Cysteine proteinases"/>
    <property type="match status" value="2"/>
</dbReference>
<dbReference type="InterPro" id="IPR036959">
    <property type="entry name" value="Peptidase_C12_UCH_sf"/>
</dbReference>
<keyword evidence="2 6" id="KW-0645">Protease</keyword>
<comment type="catalytic activity">
    <reaction evidence="1 6 7">
        <text>Thiol-dependent hydrolysis of ester, thioester, amide, peptide and isopeptide bonds formed by the C-terminal Gly of ubiquitin (a 76-residue protein attached to proteins as an intracellular targeting signal).</text>
        <dbReference type="EC" id="3.4.19.12"/>
    </reaction>
</comment>
<feature type="region of interest" description="Disordered" evidence="8">
    <location>
        <begin position="202"/>
        <end position="317"/>
    </location>
</feature>
<dbReference type="GO" id="GO:0004843">
    <property type="term" value="F:cysteine-type deubiquitinase activity"/>
    <property type="evidence" value="ECO:0007669"/>
    <property type="project" value="UniProtKB-UniRule"/>
</dbReference>
<keyword evidence="5 6" id="KW-0788">Thiol protease</keyword>
<dbReference type="GO" id="GO:0005737">
    <property type="term" value="C:cytoplasm"/>
    <property type="evidence" value="ECO:0007669"/>
    <property type="project" value="TreeGrafter"/>
</dbReference>
<dbReference type="PROSITE" id="PS52048">
    <property type="entry name" value="UCH_DOMAIN"/>
    <property type="match status" value="1"/>
</dbReference>
<evidence type="ECO:0000256" key="1">
    <source>
        <dbReference type="ARBA" id="ARBA00000707"/>
    </source>
</evidence>
<evidence type="ECO:0000259" key="9">
    <source>
        <dbReference type="PROSITE" id="PS52048"/>
    </source>
</evidence>
<evidence type="ECO:0000256" key="2">
    <source>
        <dbReference type="ARBA" id="ARBA00022670"/>
    </source>
</evidence>
<dbReference type="STRING" id="113226.A0A139IPE2"/>
<dbReference type="GO" id="GO:0016579">
    <property type="term" value="P:protein deubiquitination"/>
    <property type="evidence" value="ECO:0007669"/>
    <property type="project" value="TreeGrafter"/>
</dbReference>
<evidence type="ECO:0000256" key="8">
    <source>
        <dbReference type="SAM" id="MobiDB-lite"/>
    </source>
</evidence>
<evidence type="ECO:0000256" key="5">
    <source>
        <dbReference type="ARBA" id="ARBA00022807"/>
    </source>
</evidence>
<dbReference type="PRINTS" id="PR00707">
    <property type="entry name" value="UBCTHYDRLASE"/>
</dbReference>
<dbReference type="InterPro" id="IPR038765">
    <property type="entry name" value="Papain-like_cys_pep_sf"/>
</dbReference>
<feature type="site" description="Important for enzyme activity" evidence="6">
    <location>
        <position position="340"/>
    </location>
</feature>
<dbReference type="InterPro" id="IPR001578">
    <property type="entry name" value="Peptidase_C12_UCH"/>
</dbReference>
<feature type="compositionally biased region" description="Basic residues" evidence="8">
    <location>
        <begin position="12"/>
        <end position="21"/>
    </location>
</feature>
<feature type="compositionally biased region" description="Basic and acidic residues" evidence="8">
    <location>
        <begin position="28"/>
        <end position="40"/>
    </location>
</feature>
<feature type="compositionally biased region" description="Polar residues" evidence="8">
    <location>
        <begin position="246"/>
        <end position="265"/>
    </location>
</feature>
<dbReference type="AlphaFoldDB" id="A0A139IPE2"/>
<dbReference type="GO" id="GO:0006511">
    <property type="term" value="P:ubiquitin-dependent protein catabolic process"/>
    <property type="evidence" value="ECO:0007669"/>
    <property type="project" value="UniProtKB-UniRule"/>
</dbReference>
<comment type="similarity">
    <text evidence="6 7">Belongs to the peptidase C12 family.</text>
</comment>
<evidence type="ECO:0000256" key="4">
    <source>
        <dbReference type="ARBA" id="ARBA00022801"/>
    </source>
</evidence>
<dbReference type="Proteomes" id="UP000073492">
    <property type="component" value="Unassembled WGS sequence"/>
</dbReference>
<gene>
    <name evidence="10" type="ORF">AC579_5133</name>
</gene>
<feature type="domain" description="UCH catalytic" evidence="9">
    <location>
        <begin position="44"/>
        <end position="395"/>
    </location>
</feature>
<keyword evidence="11" id="KW-1185">Reference proteome</keyword>
<protein>
    <recommendedName>
        <fullName evidence="7">Ubiquitin carboxyl-terminal hydrolase</fullName>
        <ecNumber evidence="7">3.4.19.12</ecNumber>
    </recommendedName>
</protein>
<feature type="region of interest" description="Disordered" evidence="8">
    <location>
        <begin position="1"/>
        <end position="40"/>
    </location>
</feature>
<feature type="compositionally biased region" description="Basic and acidic residues" evidence="8">
    <location>
        <begin position="306"/>
        <end position="317"/>
    </location>
</feature>
<evidence type="ECO:0000313" key="10">
    <source>
        <dbReference type="EMBL" id="KXT16416.1"/>
    </source>
</evidence>
<feature type="site" description="Transition state stabilizer" evidence="6">
    <location>
        <position position="116"/>
    </location>
</feature>
<organism evidence="10 11">
    <name type="scientific">Pseudocercospora musae</name>
    <dbReference type="NCBI Taxonomy" id="113226"/>
    <lineage>
        <taxon>Eukaryota</taxon>
        <taxon>Fungi</taxon>
        <taxon>Dikarya</taxon>
        <taxon>Ascomycota</taxon>
        <taxon>Pezizomycotina</taxon>
        <taxon>Dothideomycetes</taxon>
        <taxon>Dothideomycetidae</taxon>
        <taxon>Mycosphaerellales</taxon>
        <taxon>Mycosphaerellaceae</taxon>
        <taxon>Pseudocercospora</taxon>
    </lineage>
</organism>
<keyword evidence="3 6" id="KW-0833">Ubl conjugation pathway</keyword>
<evidence type="ECO:0000256" key="7">
    <source>
        <dbReference type="RuleBase" id="RU361215"/>
    </source>
</evidence>
<feature type="active site" description="Nucleophile" evidence="6">
    <location>
        <position position="122"/>
    </location>
</feature>
<proteinExistence type="inferred from homology"/>
<dbReference type="PANTHER" id="PTHR10589:SF29">
    <property type="entry name" value="UBIQUITIN CARBOXYL-TERMINAL HYDROLASE"/>
    <property type="match status" value="1"/>
</dbReference>
<evidence type="ECO:0000313" key="11">
    <source>
        <dbReference type="Proteomes" id="UP000073492"/>
    </source>
</evidence>
<accession>A0A139IPE2</accession>